<dbReference type="GeneID" id="24588725"/>
<keyword evidence="3" id="KW-1185">Reference proteome</keyword>
<reference evidence="2" key="2">
    <citation type="journal article" date="2019" name="Gigascience">
        <title>High-quality Schistosoma haematobium genome achieved by single-molecule and long-range sequencing.</title>
        <authorList>
            <person name="Stroehlein A.J."/>
            <person name="Korhonen P.K."/>
            <person name="Chong T.M."/>
            <person name="Lim Y.L."/>
            <person name="Chan K.G."/>
            <person name="Webster B."/>
            <person name="Rollinson D."/>
            <person name="Brindley P.J."/>
            <person name="Gasser R.B."/>
            <person name="Young N.D."/>
        </authorList>
    </citation>
    <scope>NUCLEOTIDE SEQUENCE</scope>
</reference>
<comment type="caution">
    <text evidence="2">The sequence shown here is derived from an EMBL/GenBank/DDBJ whole genome shotgun (WGS) entry which is preliminary data.</text>
</comment>
<reference evidence="2" key="4">
    <citation type="journal article" date="2022" name="PLoS Pathog.">
        <title>Chromosome-level genome of Schistosoma haematobium underpins genome-wide explorations of molecular variation.</title>
        <authorList>
            <person name="Stroehlein A.J."/>
            <person name="Korhonen P.K."/>
            <person name="Lee V.V."/>
            <person name="Ralph S.A."/>
            <person name="Mentink-Kane M."/>
            <person name="You H."/>
            <person name="McManus D.P."/>
            <person name="Tchuente L.T."/>
            <person name="Stothard J.R."/>
            <person name="Kaur P."/>
            <person name="Dudchenko O."/>
            <person name="Aiden E.L."/>
            <person name="Yang B."/>
            <person name="Yang H."/>
            <person name="Emery A.M."/>
            <person name="Webster B.L."/>
            <person name="Brindley P.J."/>
            <person name="Rollinson D."/>
            <person name="Chang B.C.H."/>
            <person name="Gasser R.B."/>
            <person name="Young N.D."/>
        </authorList>
    </citation>
    <scope>NUCLEOTIDE SEQUENCE</scope>
</reference>
<dbReference type="Pfam" id="PF00078">
    <property type="entry name" value="RVT_1"/>
    <property type="match status" value="1"/>
</dbReference>
<organism evidence="2 3">
    <name type="scientific">Schistosoma haematobium</name>
    <name type="common">Blood fluke</name>
    <dbReference type="NCBI Taxonomy" id="6185"/>
    <lineage>
        <taxon>Eukaryota</taxon>
        <taxon>Metazoa</taxon>
        <taxon>Spiralia</taxon>
        <taxon>Lophotrochozoa</taxon>
        <taxon>Platyhelminthes</taxon>
        <taxon>Trematoda</taxon>
        <taxon>Digenea</taxon>
        <taxon>Strigeidida</taxon>
        <taxon>Schistosomatoidea</taxon>
        <taxon>Schistosomatidae</taxon>
        <taxon>Schistosoma</taxon>
    </lineage>
</organism>
<name>A0A6A5DRC9_SCHHA</name>
<feature type="domain" description="Reverse transcriptase" evidence="1">
    <location>
        <begin position="268"/>
        <end position="415"/>
    </location>
</feature>
<reference evidence="2" key="3">
    <citation type="submission" date="2021-06" db="EMBL/GenBank/DDBJ databases">
        <title>Chromosome-level genome assembly for S. haematobium.</title>
        <authorList>
            <person name="Stroehlein A.J."/>
        </authorList>
    </citation>
    <scope>NUCLEOTIDE SEQUENCE</scope>
</reference>
<dbReference type="Proteomes" id="UP000471633">
    <property type="component" value="Unassembled WGS sequence"/>
</dbReference>
<dbReference type="InterPro" id="IPR000477">
    <property type="entry name" value="RT_dom"/>
</dbReference>
<dbReference type="RefSeq" id="XP_012792567.2">
    <property type="nucleotide sequence ID" value="XM_012937113.2"/>
</dbReference>
<gene>
    <name evidence="2" type="ORF">MS3_00005104</name>
</gene>
<accession>A0A6A5DRC9</accession>
<evidence type="ECO:0000259" key="1">
    <source>
        <dbReference type="Pfam" id="PF00078"/>
    </source>
</evidence>
<protein>
    <recommendedName>
        <fullName evidence="1">Reverse transcriptase domain-containing protein</fullName>
    </recommendedName>
</protein>
<dbReference type="AlphaFoldDB" id="A0A6A5DRC9"/>
<dbReference type="KEGG" id="shx:MS3_00005104"/>
<dbReference type="EMBL" id="AMPZ03000003">
    <property type="protein sequence ID" value="KAH9587323.1"/>
    <property type="molecule type" value="Genomic_DNA"/>
</dbReference>
<dbReference type="PANTHER" id="PTHR33332">
    <property type="entry name" value="REVERSE TRANSCRIPTASE DOMAIN-CONTAINING PROTEIN"/>
    <property type="match status" value="1"/>
</dbReference>
<sequence length="608" mass="70493">MPKVLNTDLHFNDLNYETFFDNKFEDESYKFLSSNKLKSLQKHYFKSNNFIAVAQITIIFNQIKEKHRLKAINEEILIFILTYNLLLYDLRSLSYVQFINYCLLHSQPLFGLFVYKYYFLFYGTLRTKFNSFYNKRTKATQNIDILFIQNNSTFIYDSKTITVLFSGIFENGVEIISGSASRVMCVTSDSIKSISFTCIKINKAINTLKLSRGHGADGISSFLHKHSVPDIPLLLLKLFTLSMETGSYPYCWKTAYNIPRYKSGDKIDMNKYRPINITPVISRIMEIIISDELSNYFLAGKFINDTQHGLLKSRSCMTRHFDFFNLVYPLRNKGYLVLVLHLDISKAFDMVSYQLLIGKLASNGVQNPLLAWFDSFLGNRHQIVKINSVRSGVIKGSVLGPLLFLVFINDIYESFCVDLSFAEQILKQTSKSQRLVGYITRDLYNNESPILMYKVCVRPLPEYCTFILSSARIKDKLRLELVQRRFTLHPFWKRRLKVNLIFFFKLLNKLSFTSNHVIQYAETSHYDIRNSLALVKQTHSKSSLYMNYFTHKFSRLWNNLPQSIRMIKSLPLFVRCIDVYCSSENALNGLATASVSHSTSDILGTLNV</sequence>
<evidence type="ECO:0000313" key="3">
    <source>
        <dbReference type="Proteomes" id="UP000471633"/>
    </source>
</evidence>
<evidence type="ECO:0000313" key="2">
    <source>
        <dbReference type="EMBL" id="KAH9587323.1"/>
    </source>
</evidence>
<reference evidence="2" key="1">
    <citation type="journal article" date="2012" name="Nat. Genet.">
        <title>Whole-genome sequence of Schistosoma haematobium.</title>
        <authorList>
            <person name="Young N.D."/>
            <person name="Jex A.R."/>
            <person name="Li B."/>
            <person name="Liu S."/>
            <person name="Yang L."/>
            <person name="Xiong Z."/>
            <person name="Li Y."/>
            <person name="Cantacessi C."/>
            <person name="Hall R.S."/>
            <person name="Xu X."/>
            <person name="Chen F."/>
            <person name="Wu X."/>
            <person name="Zerlotini A."/>
            <person name="Oliveira G."/>
            <person name="Hofmann A."/>
            <person name="Zhang G."/>
            <person name="Fang X."/>
            <person name="Kang Y."/>
            <person name="Campbell B.E."/>
            <person name="Loukas A."/>
            <person name="Ranganathan S."/>
            <person name="Rollinson D."/>
            <person name="Rinaldi G."/>
            <person name="Brindley P.J."/>
            <person name="Yang H."/>
            <person name="Wang J."/>
            <person name="Wang J."/>
            <person name="Gasser R.B."/>
        </authorList>
    </citation>
    <scope>NUCLEOTIDE SEQUENCE</scope>
</reference>
<dbReference type="CTD" id="24588725"/>
<proteinExistence type="predicted"/>